<keyword evidence="2" id="KW-1185">Reference proteome</keyword>
<sequence length="34" mass="4003">MIENDRKTCVDKHARYTEILGDRFFGSSTDDLLR</sequence>
<reference evidence="1 2" key="1">
    <citation type="submission" date="2006-01" db="EMBL/GenBank/DDBJ databases">
        <authorList>
            <person name="Brettar I."/>
            <person name="Hofle M."/>
            <person name="Ferriera S."/>
            <person name="Johnson J."/>
            <person name="Kravitz S."/>
            <person name="Halpern A."/>
            <person name="Remington K."/>
            <person name="Beeson K."/>
            <person name="Tran B."/>
            <person name="Rogers Y.-H."/>
            <person name="Friedman R."/>
            <person name="Venter J.C."/>
        </authorList>
    </citation>
    <scope>NUCLEOTIDE SEQUENCE [LARGE SCALE GENOMIC DNA]</scope>
    <source>
        <strain evidence="1 2">OS145</strain>
    </source>
</reference>
<dbReference type="Proteomes" id="UP000016543">
    <property type="component" value="Unassembled WGS sequence"/>
</dbReference>
<evidence type="ECO:0000313" key="1">
    <source>
        <dbReference type="EMBL" id="EAQ33172.1"/>
    </source>
</evidence>
<gene>
    <name evidence="1" type="ORF">OS145_02350</name>
</gene>
<organism evidence="1 2">
    <name type="scientific">Idiomarina baltica OS145</name>
    <dbReference type="NCBI Taxonomy" id="314276"/>
    <lineage>
        <taxon>Bacteria</taxon>
        <taxon>Pseudomonadati</taxon>
        <taxon>Pseudomonadota</taxon>
        <taxon>Gammaproteobacteria</taxon>
        <taxon>Alteromonadales</taxon>
        <taxon>Idiomarinaceae</taxon>
        <taxon>Idiomarina</taxon>
    </lineage>
</organism>
<evidence type="ECO:0000313" key="2">
    <source>
        <dbReference type="Proteomes" id="UP000016543"/>
    </source>
</evidence>
<comment type="caution">
    <text evidence="1">The sequence shown here is derived from an EMBL/GenBank/DDBJ whole genome shotgun (WGS) entry which is preliminary data.</text>
</comment>
<name>A0ABM9WQ93_9GAMM</name>
<dbReference type="EMBL" id="AAMX01000001">
    <property type="protein sequence ID" value="EAQ33172.1"/>
    <property type="molecule type" value="Genomic_DNA"/>
</dbReference>
<accession>A0ABM9WQ93</accession>
<protein>
    <submittedName>
        <fullName evidence="1">Uncharacterized protein</fullName>
    </submittedName>
</protein>
<proteinExistence type="predicted"/>